<comment type="caution">
    <text evidence="3">The sequence shown here is derived from an EMBL/GenBank/DDBJ whole genome shotgun (WGS) entry which is preliminary data.</text>
</comment>
<feature type="transmembrane region" description="Helical" evidence="1">
    <location>
        <begin position="82"/>
        <end position="103"/>
    </location>
</feature>
<evidence type="ECO:0000259" key="2">
    <source>
        <dbReference type="PROSITE" id="PS50086"/>
    </source>
</evidence>
<feature type="transmembrane region" description="Helical" evidence="1">
    <location>
        <begin position="54"/>
        <end position="75"/>
    </location>
</feature>
<gene>
    <name evidence="3" type="primary">cdc16</name>
    <name evidence="3" type="ORF">MHBO_001222</name>
</gene>
<feature type="domain" description="Rab-GAP TBC" evidence="2">
    <location>
        <begin position="1"/>
        <end position="90"/>
    </location>
</feature>
<organism evidence="3 4">
    <name type="scientific">Bonamia ostreae</name>
    <dbReference type="NCBI Taxonomy" id="126728"/>
    <lineage>
        <taxon>Eukaryota</taxon>
        <taxon>Sar</taxon>
        <taxon>Rhizaria</taxon>
        <taxon>Endomyxa</taxon>
        <taxon>Ascetosporea</taxon>
        <taxon>Haplosporida</taxon>
        <taxon>Bonamia</taxon>
    </lineage>
</organism>
<accession>A0ABV2AIU4</accession>
<proteinExistence type="predicted"/>
<keyword evidence="1" id="KW-0472">Membrane</keyword>
<protein>
    <submittedName>
        <fullName evidence="3">CDC16 protein, variant 2</fullName>
    </submittedName>
</protein>
<reference evidence="3 4" key="1">
    <citation type="journal article" date="2024" name="BMC Biol.">
        <title>Comparative genomics of Ascetosporea gives new insight into the evolutionary basis for animal parasitism in Rhizaria.</title>
        <authorList>
            <person name="Hiltunen Thoren M."/>
            <person name="Onut-Brannstrom I."/>
            <person name="Alfjorden A."/>
            <person name="Peckova H."/>
            <person name="Swords F."/>
            <person name="Hooper C."/>
            <person name="Holzer A.S."/>
            <person name="Bass D."/>
            <person name="Burki F."/>
        </authorList>
    </citation>
    <scope>NUCLEOTIDE SEQUENCE [LARGE SCALE GENOMIC DNA]</scope>
    <source>
        <strain evidence="3">20-A016</strain>
    </source>
</reference>
<keyword evidence="1" id="KW-1133">Transmembrane helix</keyword>
<dbReference type="Pfam" id="PF00566">
    <property type="entry name" value="RabGAP-TBC"/>
    <property type="match status" value="1"/>
</dbReference>
<evidence type="ECO:0000313" key="3">
    <source>
        <dbReference type="EMBL" id="MES1919379.1"/>
    </source>
</evidence>
<evidence type="ECO:0000256" key="1">
    <source>
        <dbReference type="SAM" id="Phobius"/>
    </source>
</evidence>
<dbReference type="InterPro" id="IPR035969">
    <property type="entry name" value="Rab-GAP_TBC_sf"/>
</dbReference>
<dbReference type="EMBL" id="JBDODL010000272">
    <property type="protein sequence ID" value="MES1919379.1"/>
    <property type="molecule type" value="Genomic_DNA"/>
</dbReference>
<evidence type="ECO:0000313" key="4">
    <source>
        <dbReference type="Proteomes" id="UP001439008"/>
    </source>
</evidence>
<sequence length="158" mass="18098">MPEIDSFYCIIKILTKILPAYFNPKTTALEIGGNLVMESIELLDPALDKHMKSIGFQINFCCMSMLKTLTLLIYNMKSSLRLLDLILVAGPPVIIISLIAKIISKRNCILEFNNSGECFALFQQMKYSEEIDEDGMAHIYFALREEKKLYKKILDLHK</sequence>
<keyword evidence="4" id="KW-1185">Reference proteome</keyword>
<dbReference type="Gene3D" id="1.10.472.80">
    <property type="entry name" value="Ypt/Rab-GAP domain of gyp1p, domain 3"/>
    <property type="match status" value="1"/>
</dbReference>
<dbReference type="Proteomes" id="UP001439008">
    <property type="component" value="Unassembled WGS sequence"/>
</dbReference>
<dbReference type="PROSITE" id="PS50086">
    <property type="entry name" value="TBC_RABGAP"/>
    <property type="match status" value="1"/>
</dbReference>
<keyword evidence="1" id="KW-0812">Transmembrane</keyword>
<dbReference type="SUPFAM" id="SSF47923">
    <property type="entry name" value="Ypt/Rab-GAP domain of gyp1p"/>
    <property type="match status" value="1"/>
</dbReference>
<name>A0ABV2AIU4_9EUKA</name>
<dbReference type="InterPro" id="IPR000195">
    <property type="entry name" value="Rab-GAP-TBC_dom"/>
</dbReference>